<keyword evidence="1" id="KW-0812">Transmembrane</keyword>
<accession>X0WVH6</accession>
<proteinExistence type="predicted"/>
<evidence type="ECO:0000313" key="2">
    <source>
        <dbReference type="EMBL" id="GAG27217.1"/>
    </source>
</evidence>
<keyword evidence="1" id="KW-0472">Membrane</keyword>
<dbReference type="AlphaFoldDB" id="X0WVH6"/>
<comment type="caution">
    <text evidence="2">The sequence shown here is derived from an EMBL/GenBank/DDBJ whole genome shotgun (WGS) entry which is preliminary data.</text>
</comment>
<feature type="transmembrane region" description="Helical" evidence="1">
    <location>
        <begin position="12"/>
        <end position="42"/>
    </location>
</feature>
<organism evidence="2">
    <name type="scientific">marine sediment metagenome</name>
    <dbReference type="NCBI Taxonomy" id="412755"/>
    <lineage>
        <taxon>unclassified sequences</taxon>
        <taxon>metagenomes</taxon>
        <taxon>ecological metagenomes</taxon>
    </lineage>
</organism>
<reference evidence="2" key="1">
    <citation type="journal article" date="2014" name="Front. Microbiol.">
        <title>High frequency of phylogenetically diverse reductive dehalogenase-homologous genes in deep subseafloor sedimentary metagenomes.</title>
        <authorList>
            <person name="Kawai M."/>
            <person name="Futagami T."/>
            <person name="Toyoda A."/>
            <person name="Takaki Y."/>
            <person name="Nishi S."/>
            <person name="Hori S."/>
            <person name="Arai W."/>
            <person name="Tsubouchi T."/>
            <person name="Morono Y."/>
            <person name="Uchiyama I."/>
            <person name="Ito T."/>
            <person name="Fujiyama A."/>
            <person name="Inagaki F."/>
            <person name="Takami H."/>
        </authorList>
    </citation>
    <scope>NUCLEOTIDE SEQUENCE</scope>
    <source>
        <strain evidence="2">Expedition CK06-06</strain>
    </source>
</reference>
<feature type="non-terminal residue" evidence="2">
    <location>
        <position position="51"/>
    </location>
</feature>
<keyword evidence="1" id="KW-1133">Transmembrane helix</keyword>
<dbReference type="EMBL" id="BARS01030967">
    <property type="protein sequence ID" value="GAG27217.1"/>
    <property type="molecule type" value="Genomic_DNA"/>
</dbReference>
<gene>
    <name evidence="2" type="ORF">S01H1_48233</name>
</gene>
<name>X0WVH6_9ZZZZ</name>
<sequence>MIRKIVEKIGGSWLFLIAVCLLYLIIGMFNIQTALAGLLAFWRLLSTIIPI</sequence>
<protein>
    <submittedName>
        <fullName evidence="2">Uncharacterized protein</fullName>
    </submittedName>
</protein>
<evidence type="ECO:0000256" key="1">
    <source>
        <dbReference type="SAM" id="Phobius"/>
    </source>
</evidence>